<protein>
    <recommendedName>
        <fullName evidence="4">UDP-3-O-acyl-N-acetylglucosamine deacetylase</fullName>
        <ecNumber evidence="4">3.5.1.108</ecNumber>
    </recommendedName>
</protein>
<comment type="function">
    <text evidence="12">Involved in the biosynthesis of lipid A, a phosphorylated glycolipid that in bacteria anchors the lipopolysaccharide to the outer membrane of the cell. Lipid A-like molecules in plants may serve as structural components of the outer membranes of mitochondria and/or chloroplasts, or may be involved in signal transduction or plant defense responses.</text>
</comment>
<accession>A0A5P9RT94</accession>
<keyword evidence="13" id="KW-0934">Plastid</keyword>
<dbReference type="PANTHER" id="PTHR33694">
    <property type="entry name" value="UDP-3-O-ACYL-N-ACETYLGLUCOSAMINE DEACETYLASE 1, MITOCHONDRIAL-RELATED"/>
    <property type="match status" value="1"/>
</dbReference>
<dbReference type="GO" id="GO:0046872">
    <property type="term" value="F:metal ion binding"/>
    <property type="evidence" value="ECO:0007669"/>
    <property type="project" value="UniProtKB-KW"/>
</dbReference>
<reference evidence="14" key="2">
    <citation type="submission" date="2018-11" db="EMBL/GenBank/DDBJ databases">
        <title>Complete Plastid Genome of Cyanidioschyzon merolae Isolate 5578.</title>
        <authorList>
            <person name="Bi G."/>
        </authorList>
    </citation>
    <scope>NUCLEOTIDE SEQUENCE</scope>
</reference>
<dbReference type="InterPro" id="IPR011334">
    <property type="entry name" value="UDP-acyl_GlcNac_deAcase_C"/>
</dbReference>
<dbReference type="Gene3D" id="3.30.230.20">
    <property type="entry name" value="lpxc deacetylase, domain 1"/>
    <property type="match status" value="1"/>
</dbReference>
<comment type="cofactor">
    <cofactor evidence="1">
        <name>Zn(2+)</name>
        <dbReference type="ChEBI" id="CHEBI:29105"/>
    </cofactor>
</comment>
<name>A0A5P9RT94_CYAME</name>
<dbReference type="SUPFAM" id="SSF54211">
    <property type="entry name" value="Ribosomal protein S5 domain 2-like"/>
    <property type="match status" value="2"/>
</dbReference>
<evidence type="ECO:0000256" key="3">
    <source>
        <dbReference type="ARBA" id="ARBA00006170"/>
    </source>
</evidence>
<dbReference type="EC" id="3.5.1.108" evidence="4"/>
<evidence type="ECO:0000313" key="13">
    <source>
        <dbReference type="EMBL" id="QFV16934.1"/>
    </source>
</evidence>
<dbReference type="Gene3D" id="3.30.1700.10">
    <property type="entry name" value="lpxc deacetylase, domain 2"/>
    <property type="match status" value="1"/>
</dbReference>
<keyword evidence="10" id="KW-0443">Lipid metabolism</keyword>
<dbReference type="GO" id="GO:0103117">
    <property type="term" value="F:UDP-3-O-acyl-N-acetylglucosamine deacetylase activity"/>
    <property type="evidence" value="ECO:0007669"/>
    <property type="project" value="UniProtKB-EC"/>
</dbReference>
<evidence type="ECO:0000256" key="8">
    <source>
        <dbReference type="ARBA" id="ARBA00022801"/>
    </source>
</evidence>
<dbReference type="UniPathway" id="UPA00359">
    <property type="reaction ID" value="UER00478"/>
</dbReference>
<dbReference type="PANTHER" id="PTHR33694:SF1">
    <property type="entry name" value="UDP-3-O-ACYL-N-ACETYLGLUCOSAMINE DEACETYLASE 1, MITOCHONDRIAL-RELATED"/>
    <property type="match status" value="1"/>
</dbReference>
<dbReference type="EMBL" id="MK231135">
    <property type="protein sequence ID" value="QFV17113.1"/>
    <property type="molecule type" value="Genomic_DNA"/>
</dbReference>
<evidence type="ECO:0000256" key="4">
    <source>
        <dbReference type="ARBA" id="ARBA00012745"/>
    </source>
</evidence>
<evidence type="ECO:0000256" key="10">
    <source>
        <dbReference type="ARBA" id="ARBA00023098"/>
    </source>
</evidence>
<dbReference type="InterPro" id="IPR015870">
    <property type="entry name" value="UDP-acyl_N-AcGlcN_deAcase_N"/>
</dbReference>
<comment type="similarity">
    <text evidence="3">Belongs to the LpxC family.</text>
</comment>
<keyword evidence="7" id="KW-0479">Metal-binding</keyword>
<dbReference type="GO" id="GO:0016020">
    <property type="term" value="C:membrane"/>
    <property type="evidence" value="ECO:0007669"/>
    <property type="project" value="GOC"/>
</dbReference>
<proteinExistence type="inferred from homology"/>
<evidence type="ECO:0000256" key="1">
    <source>
        <dbReference type="ARBA" id="ARBA00001947"/>
    </source>
</evidence>
<keyword evidence="5" id="KW-0444">Lipid biosynthesis</keyword>
<comment type="pathway">
    <text evidence="2">Glycolipid biosynthesis; lipid IV(A) biosynthesis; lipid IV(A) from (3R)-3-hydroxytetradecanoyl-[acyl-carrier-protein] and UDP-N-acetyl-alpha-D-glucosamine: step 2/6.</text>
</comment>
<evidence type="ECO:0000256" key="5">
    <source>
        <dbReference type="ARBA" id="ARBA00022516"/>
    </source>
</evidence>
<dbReference type="GO" id="GO:2001289">
    <property type="term" value="P:lipid X metabolic process"/>
    <property type="evidence" value="ECO:0007669"/>
    <property type="project" value="UniProtKB-ARBA"/>
</dbReference>
<dbReference type="GO" id="GO:0009245">
    <property type="term" value="P:lipid A biosynthetic process"/>
    <property type="evidence" value="ECO:0007669"/>
    <property type="project" value="UniProtKB-KW"/>
</dbReference>
<evidence type="ECO:0000256" key="2">
    <source>
        <dbReference type="ARBA" id="ARBA00005002"/>
    </source>
</evidence>
<keyword evidence="13" id="KW-0150">Chloroplast</keyword>
<evidence type="ECO:0000256" key="9">
    <source>
        <dbReference type="ARBA" id="ARBA00022833"/>
    </source>
</evidence>
<evidence type="ECO:0000256" key="11">
    <source>
        <dbReference type="ARBA" id="ARBA00024535"/>
    </source>
</evidence>
<evidence type="ECO:0000256" key="7">
    <source>
        <dbReference type="ARBA" id="ARBA00022723"/>
    </source>
</evidence>
<dbReference type="AlphaFoldDB" id="A0A5P9RT94"/>
<geneLocation type="chloroplast" evidence="13"/>
<dbReference type="InterPro" id="IPR020568">
    <property type="entry name" value="Ribosomal_Su5_D2-typ_SF"/>
</dbReference>
<reference evidence="13" key="1">
    <citation type="submission" date="2018-11" db="EMBL/GenBank/DDBJ databases">
        <title>Complete Plastid Genome of Cyanidioschyzon merolae Isolate 5508.</title>
        <authorList>
            <person name="Bi G."/>
        </authorList>
    </citation>
    <scope>NUCLEOTIDE SEQUENCE</scope>
    <source>
        <strain evidence="13">5508</strain>
    </source>
</reference>
<evidence type="ECO:0000256" key="12">
    <source>
        <dbReference type="ARBA" id="ARBA00024987"/>
    </source>
</evidence>
<dbReference type="Pfam" id="PF03331">
    <property type="entry name" value="LpxC"/>
    <property type="match status" value="1"/>
</dbReference>
<evidence type="ECO:0000313" key="14">
    <source>
        <dbReference type="EMBL" id="QFV17113.1"/>
    </source>
</evidence>
<gene>
    <name evidence="13" type="primary">lpxC</name>
</gene>
<comment type="catalytic activity">
    <reaction evidence="11">
        <text>a UDP-3-O-[(3R)-3-hydroxyacyl]-N-acetyl-alpha-D-glucosamine + H2O = a UDP-3-O-[(3R)-3-hydroxyacyl]-alpha-D-glucosamine + acetate</text>
        <dbReference type="Rhea" id="RHEA:67816"/>
        <dbReference type="ChEBI" id="CHEBI:15377"/>
        <dbReference type="ChEBI" id="CHEBI:30089"/>
        <dbReference type="ChEBI" id="CHEBI:137740"/>
        <dbReference type="ChEBI" id="CHEBI:173225"/>
        <dbReference type="EC" id="3.5.1.108"/>
    </reaction>
</comment>
<keyword evidence="8" id="KW-0378">Hydrolase</keyword>
<evidence type="ECO:0000256" key="6">
    <source>
        <dbReference type="ARBA" id="ARBA00022556"/>
    </source>
</evidence>
<dbReference type="EMBL" id="MK231134">
    <property type="protein sequence ID" value="QFV16934.1"/>
    <property type="molecule type" value="Genomic_DNA"/>
</dbReference>
<dbReference type="InterPro" id="IPR004463">
    <property type="entry name" value="UDP-acyl_GlcNac_deAcase"/>
</dbReference>
<sequence>MNTLAKVINVKGIGLHTGRLVQVKMYAHEYKCIHFVRTDRNDVPIVAERHCVLQTNLCTKIGSSHSNCVSTVEHLMAALTLNGIEKVRIELSGEEVPILDGSAIIWSRMIEDAIDREDKKANRKRQSQSMKLVQRVDSFVLLWAHQDTQIHASIEFGAWYESYHYTGQKEQILGARSFVLEEWIEALKQNDRILGAQLTNGLVKTNKGWRNGPLRWENEAARHKVLDLIGDLSLAHLSQKHMMISYKSGHSLHIAMTQII</sequence>
<keyword evidence="6" id="KW-0441">Lipid A biosynthesis</keyword>
<keyword evidence="9" id="KW-0862">Zinc</keyword>
<organism evidence="13">
    <name type="scientific">Cyanidioschyzon merolae</name>
    <name type="common">Red alga</name>
    <dbReference type="NCBI Taxonomy" id="45157"/>
    <lineage>
        <taxon>Eukaryota</taxon>
        <taxon>Rhodophyta</taxon>
        <taxon>Bangiophyceae</taxon>
        <taxon>Cyanidiales</taxon>
        <taxon>Cyanidiaceae</taxon>
        <taxon>Cyanidioschyzon</taxon>
    </lineage>
</organism>